<accession>A0A9D4KP94</accession>
<proteinExistence type="predicted"/>
<organism evidence="2 3">
    <name type="scientific">Dreissena polymorpha</name>
    <name type="common">Zebra mussel</name>
    <name type="synonym">Mytilus polymorpha</name>
    <dbReference type="NCBI Taxonomy" id="45954"/>
    <lineage>
        <taxon>Eukaryota</taxon>
        <taxon>Metazoa</taxon>
        <taxon>Spiralia</taxon>
        <taxon>Lophotrochozoa</taxon>
        <taxon>Mollusca</taxon>
        <taxon>Bivalvia</taxon>
        <taxon>Autobranchia</taxon>
        <taxon>Heteroconchia</taxon>
        <taxon>Euheterodonta</taxon>
        <taxon>Imparidentia</taxon>
        <taxon>Neoheterodontei</taxon>
        <taxon>Myida</taxon>
        <taxon>Dreissenoidea</taxon>
        <taxon>Dreissenidae</taxon>
        <taxon>Dreissena</taxon>
    </lineage>
</organism>
<dbReference type="AlphaFoldDB" id="A0A9D4KP94"/>
<dbReference type="EMBL" id="JAIWYP010000004">
    <property type="protein sequence ID" value="KAH3843174.1"/>
    <property type="molecule type" value="Genomic_DNA"/>
</dbReference>
<reference evidence="2" key="1">
    <citation type="journal article" date="2019" name="bioRxiv">
        <title>The Genome of the Zebra Mussel, Dreissena polymorpha: A Resource for Invasive Species Research.</title>
        <authorList>
            <person name="McCartney M.A."/>
            <person name="Auch B."/>
            <person name="Kono T."/>
            <person name="Mallez S."/>
            <person name="Zhang Y."/>
            <person name="Obille A."/>
            <person name="Becker A."/>
            <person name="Abrahante J.E."/>
            <person name="Garbe J."/>
            <person name="Badalamenti J.P."/>
            <person name="Herman A."/>
            <person name="Mangelson H."/>
            <person name="Liachko I."/>
            <person name="Sullivan S."/>
            <person name="Sone E.D."/>
            <person name="Koren S."/>
            <person name="Silverstein K.A.T."/>
            <person name="Beckman K.B."/>
            <person name="Gohl D.M."/>
        </authorList>
    </citation>
    <scope>NUCLEOTIDE SEQUENCE</scope>
    <source>
        <strain evidence="2">Duluth1</strain>
        <tissue evidence="2">Whole animal</tissue>
    </source>
</reference>
<keyword evidence="3" id="KW-1185">Reference proteome</keyword>
<gene>
    <name evidence="2" type="ORF">DPMN_116684</name>
</gene>
<evidence type="ECO:0000313" key="2">
    <source>
        <dbReference type="EMBL" id="KAH3843174.1"/>
    </source>
</evidence>
<feature type="compositionally biased region" description="Basic and acidic residues" evidence="1">
    <location>
        <begin position="12"/>
        <end position="27"/>
    </location>
</feature>
<comment type="caution">
    <text evidence="2">The sequence shown here is derived from an EMBL/GenBank/DDBJ whole genome shotgun (WGS) entry which is preliminary data.</text>
</comment>
<protein>
    <submittedName>
        <fullName evidence="2">Uncharacterized protein</fullName>
    </submittedName>
</protein>
<sequence length="83" mass="9745">MGGKLHIPARNCNKERWMRSRRQEKNRTGKPTKKTQQTTCGYPKDEEKSPTPNYLVLHGGIGKERWRLDHMKRAASNRPPFEK</sequence>
<evidence type="ECO:0000256" key="1">
    <source>
        <dbReference type="SAM" id="MobiDB-lite"/>
    </source>
</evidence>
<dbReference type="Proteomes" id="UP000828390">
    <property type="component" value="Unassembled WGS sequence"/>
</dbReference>
<name>A0A9D4KP94_DREPO</name>
<feature type="region of interest" description="Disordered" evidence="1">
    <location>
        <begin position="1"/>
        <end position="53"/>
    </location>
</feature>
<evidence type="ECO:0000313" key="3">
    <source>
        <dbReference type="Proteomes" id="UP000828390"/>
    </source>
</evidence>
<reference evidence="2" key="2">
    <citation type="submission" date="2020-11" db="EMBL/GenBank/DDBJ databases">
        <authorList>
            <person name="McCartney M.A."/>
            <person name="Auch B."/>
            <person name="Kono T."/>
            <person name="Mallez S."/>
            <person name="Becker A."/>
            <person name="Gohl D.M."/>
            <person name="Silverstein K.A.T."/>
            <person name="Koren S."/>
            <person name="Bechman K.B."/>
            <person name="Herman A."/>
            <person name="Abrahante J.E."/>
            <person name="Garbe J."/>
        </authorList>
    </citation>
    <scope>NUCLEOTIDE SEQUENCE</scope>
    <source>
        <strain evidence="2">Duluth1</strain>
        <tissue evidence="2">Whole animal</tissue>
    </source>
</reference>